<reference evidence="1" key="2">
    <citation type="journal article" date="2023" name="BMC Genomics">
        <title>Pest status, molecular evolution, and epigenetic factors derived from the genome assembly of Frankliniella fusca, a thysanopteran phytovirus vector.</title>
        <authorList>
            <person name="Catto M.A."/>
            <person name="Labadie P.E."/>
            <person name="Jacobson A.L."/>
            <person name="Kennedy G.G."/>
            <person name="Srinivasan R."/>
            <person name="Hunt B.G."/>
        </authorList>
    </citation>
    <scope>NUCLEOTIDE SEQUENCE</scope>
    <source>
        <strain evidence="1">PL_HMW_Pooled</strain>
    </source>
</reference>
<dbReference type="PANTHER" id="PTHR46579:SF1">
    <property type="entry name" value="F5_8 TYPE C DOMAIN-CONTAINING PROTEIN"/>
    <property type="match status" value="1"/>
</dbReference>
<dbReference type="AlphaFoldDB" id="A0AAE1HCT1"/>
<gene>
    <name evidence="1" type="ORF">KUF71_001111</name>
</gene>
<proteinExistence type="predicted"/>
<keyword evidence="2" id="KW-1185">Reference proteome</keyword>
<reference evidence="1" key="1">
    <citation type="submission" date="2021-07" db="EMBL/GenBank/DDBJ databases">
        <authorList>
            <person name="Catto M.A."/>
            <person name="Jacobson A."/>
            <person name="Kennedy G."/>
            <person name="Labadie P."/>
            <person name="Hunt B.G."/>
            <person name="Srinivasan R."/>
        </authorList>
    </citation>
    <scope>NUCLEOTIDE SEQUENCE</scope>
    <source>
        <strain evidence="1">PL_HMW_Pooled</strain>
        <tissue evidence="1">Head</tissue>
    </source>
</reference>
<dbReference type="Proteomes" id="UP001219518">
    <property type="component" value="Unassembled WGS sequence"/>
</dbReference>
<evidence type="ECO:0000313" key="2">
    <source>
        <dbReference type="Proteomes" id="UP001219518"/>
    </source>
</evidence>
<organism evidence="1 2">
    <name type="scientific">Frankliniella fusca</name>
    <dbReference type="NCBI Taxonomy" id="407009"/>
    <lineage>
        <taxon>Eukaryota</taxon>
        <taxon>Metazoa</taxon>
        <taxon>Ecdysozoa</taxon>
        <taxon>Arthropoda</taxon>
        <taxon>Hexapoda</taxon>
        <taxon>Insecta</taxon>
        <taxon>Pterygota</taxon>
        <taxon>Neoptera</taxon>
        <taxon>Paraneoptera</taxon>
        <taxon>Thysanoptera</taxon>
        <taxon>Terebrantia</taxon>
        <taxon>Thripoidea</taxon>
        <taxon>Thripidae</taxon>
        <taxon>Frankliniella</taxon>
    </lineage>
</organism>
<protein>
    <submittedName>
        <fullName evidence="1">5-oxoprolinase subunit A</fullName>
    </submittedName>
</protein>
<sequence>MSEKNENDILNWYSSEFLLKLREEGMISHTALSKAAEGVDDLFHSYTQAIKSLHLWRFKYCRHMVLVYSYTHIANDILDFKHYKDRIIQGVEKDGRVSKETIENVLKEFGDGIFVDAASKSSLEDFCKEHGEILTPEPVVLREEKVFSEDDDSEVKNVLHRAYICPFLPSLKRLLKRPDVLECVDNPMDVSDDEVIRSYRDGKYCKEHKILSLPGSLAVIFTFDELEVSSPLGPKKHKMGLYYWTLANQGSDNLPNPVANFYPTMRSSLKSVQLYTIVMSLDLKGEAPVNKRRSVDSKFESHSKIMAPFIEDIKKLEKGIKVEIKSSMERDFQGSLYCVTGDAPAVSVFCGCKESVGPAKKPCHLCLVNNDEENNEMKVIFNEDMFQIRTLALRTQHFESVHVSQLVKDRQENSTLCGVNGPSVIEGLESFHQVQAFVFDLMHILHEGVIVAHLQMLLQHAVSNNYFTIDEINKGVSRVAKQILVTDKPANIKIEHLQTDELGERLENFIRLVKISMGLLAYEVSSAELLELKRLIRQHNETFTVHYPSFDMTPKFHFLVHLPSQIEQFGPSRVTWTMRFEAMHSYFKDLMRIMKNFINPPYSCSYRYECLRTAQMLIKPNGKKNLTVVSCSSLKTNGVTYSRKSVILVDANKPVFAEIRDIVIYGEIHILLVTNLKTVKYEPLCNAFVVQHQNPEAVSPYFVENLLFFNTLPSPMINGVQYVIPKYHRLGFMPLHVH</sequence>
<name>A0AAE1HCT1_9NEOP</name>
<evidence type="ECO:0000313" key="1">
    <source>
        <dbReference type="EMBL" id="KAK3918987.1"/>
    </source>
</evidence>
<comment type="caution">
    <text evidence="1">The sequence shown here is derived from an EMBL/GenBank/DDBJ whole genome shotgun (WGS) entry which is preliminary data.</text>
</comment>
<dbReference type="PANTHER" id="PTHR46579">
    <property type="entry name" value="F5/8 TYPE C DOMAIN-CONTAINING PROTEIN-RELATED"/>
    <property type="match status" value="1"/>
</dbReference>
<dbReference type="EMBL" id="JAHWGI010000968">
    <property type="protein sequence ID" value="KAK3918987.1"/>
    <property type="molecule type" value="Genomic_DNA"/>
</dbReference>
<accession>A0AAE1HCT1</accession>